<dbReference type="InterPro" id="IPR001584">
    <property type="entry name" value="Integrase_cat-core"/>
</dbReference>
<evidence type="ECO:0000256" key="1">
    <source>
        <dbReference type="ARBA" id="ARBA00009277"/>
    </source>
</evidence>
<dbReference type="NCBIfam" id="NF033546">
    <property type="entry name" value="transpos_IS21"/>
    <property type="match status" value="1"/>
</dbReference>
<dbReference type="Pfam" id="PF00665">
    <property type="entry name" value="rve"/>
    <property type="match status" value="1"/>
</dbReference>
<evidence type="ECO:0000313" key="6">
    <source>
        <dbReference type="Proteomes" id="UP001355298"/>
    </source>
</evidence>
<keyword evidence="6" id="KW-1185">Reference proteome</keyword>
<dbReference type="InterPro" id="IPR000792">
    <property type="entry name" value="Tscrpt_reg_LuxR_C"/>
</dbReference>
<reference evidence="5 6" key="1">
    <citation type="submission" date="2024-01" db="EMBL/GenBank/DDBJ databases">
        <title>The strains designed SYSU M86414 and SYSU M84420 isolated from the marine sediment in San Sha City (Hainan Province, China).</title>
        <authorList>
            <person name="Guo D."/>
        </authorList>
    </citation>
    <scope>NUCLEOTIDE SEQUENCE [LARGE SCALE GENOMIC DNA]</scope>
    <source>
        <strain evidence="5 6">SYSU M84420</strain>
    </source>
</reference>
<dbReference type="InterPro" id="IPR016032">
    <property type="entry name" value="Sig_transdc_resp-reg_C-effctor"/>
</dbReference>
<dbReference type="InterPro" id="IPR012337">
    <property type="entry name" value="RNaseH-like_sf"/>
</dbReference>
<name>A0ABU6IRF6_9FLAO</name>
<feature type="region of interest" description="Disordered" evidence="2">
    <location>
        <begin position="494"/>
        <end position="514"/>
    </location>
</feature>
<dbReference type="InterPro" id="IPR036397">
    <property type="entry name" value="RNaseH_sf"/>
</dbReference>
<dbReference type="SUPFAM" id="SSF46894">
    <property type="entry name" value="C-terminal effector domain of the bipartite response regulators"/>
    <property type="match status" value="1"/>
</dbReference>
<dbReference type="SUPFAM" id="SSF53098">
    <property type="entry name" value="Ribonuclease H-like"/>
    <property type="match status" value="1"/>
</dbReference>
<sequence length="514" mass="60238">MAGKPKRMSQVKQILRMHAQGKGIKTIARELSISKNTVKSYIKKVSRGGLSITELLKEEDPALEAKLWSGNPSYKDDRYEYLKQRLDHYNRELKRVGVNRQLLWEEYCQGTSNPYSYTQFCYHLQQFRHSSRPTMVLEHHPGDKLYIDYAGKQLSYFDRVTGEEIFAQVFVACLPYSDYCFALAVPSQKTEDFIHALNCCLQSFGGVPQTLVPDNLKAAVVQANSYEPTINRVLEDFANHYGCSVTPARPRRPRDKSLVENQVKLIYSRIYAKLRDRTFFDLHSMNVAIASKTKAHNQTRMQHREYCREEKFLADERQHLKPLPATIFEIKCYREHKVANNNHIRLGIDKHYYSVPHTYIGMQVKVIHTRSLVKIYHKGALIATHPRGRRKGGYTTQKEHLCSHHRYYKQRSPTYYLQRGYKHSEVLYNYMEALFKQDKYPEQLYRTCDGILNLARKTPADTFDKACQIGLKYQNYTYRFLKQVLENRMTEYMEEPKEEPLPGHGNIRGPQAYK</sequence>
<comment type="caution">
    <text evidence="5">The sequence shown here is derived from an EMBL/GenBank/DDBJ whole genome shotgun (WGS) entry which is preliminary data.</text>
</comment>
<dbReference type="PROSITE" id="PS50994">
    <property type="entry name" value="INTEGRASE"/>
    <property type="match status" value="1"/>
</dbReference>
<dbReference type="EMBL" id="JAYMGW010000007">
    <property type="protein sequence ID" value="MEC4265696.1"/>
    <property type="molecule type" value="Genomic_DNA"/>
</dbReference>
<evidence type="ECO:0000259" key="3">
    <source>
        <dbReference type="PROSITE" id="PS50994"/>
    </source>
</evidence>
<dbReference type="Pfam" id="PF22483">
    <property type="entry name" value="Mu-transpos_C_2"/>
    <property type="match status" value="1"/>
</dbReference>
<feature type="domain" description="Integrase catalytic" evidence="3">
    <location>
        <begin position="137"/>
        <end position="318"/>
    </location>
</feature>
<dbReference type="Proteomes" id="UP001355298">
    <property type="component" value="Unassembled WGS sequence"/>
</dbReference>
<evidence type="ECO:0000313" key="5">
    <source>
        <dbReference type="EMBL" id="MEC4265709.1"/>
    </source>
</evidence>
<dbReference type="InterPro" id="IPR036388">
    <property type="entry name" value="WH-like_DNA-bd_sf"/>
</dbReference>
<accession>A0ABU6IRF6</accession>
<gene>
    <name evidence="5" type="primary">istA</name>
    <name evidence="4" type="ORF">VOP03_10075</name>
    <name evidence="5" type="ORF">VOP03_10140</name>
</gene>
<dbReference type="InterPro" id="IPR054353">
    <property type="entry name" value="IstA-like_C"/>
</dbReference>
<dbReference type="RefSeq" id="WP_326278687.1">
    <property type="nucleotide sequence ID" value="NZ_JAYKYV010000007.1"/>
</dbReference>
<organism evidence="5 6">
    <name type="scientific">Flagellimonas halotolerans</name>
    <dbReference type="NCBI Taxonomy" id="3112164"/>
    <lineage>
        <taxon>Bacteria</taxon>
        <taxon>Pseudomonadati</taxon>
        <taxon>Bacteroidota</taxon>
        <taxon>Flavobacteriia</taxon>
        <taxon>Flavobacteriales</taxon>
        <taxon>Flavobacteriaceae</taxon>
        <taxon>Flagellimonas</taxon>
    </lineage>
</organism>
<comment type="similarity">
    <text evidence="1">Belongs to the transposase IS21/IS408/IS1162 family.</text>
</comment>
<proteinExistence type="inferred from homology"/>
<protein>
    <submittedName>
        <fullName evidence="5">IS21 family transposase</fullName>
    </submittedName>
</protein>
<evidence type="ECO:0000313" key="4">
    <source>
        <dbReference type="EMBL" id="MEC4265696.1"/>
    </source>
</evidence>
<evidence type="ECO:0000256" key="2">
    <source>
        <dbReference type="SAM" id="MobiDB-lite"/>
    </source>
</evidence>
<dbReference type="PANTHER" id="PTHR35004">
    <property type="entry name" value="TRANSPOSASE RV3428C-RELATED"/>
    <property type="match status" value="1"/>
</dbReference>
<dbReference type="Gene3D" id="3.30.420.10">
    <property type="entry name" value="Ribonuclease H-like superfamily/Ribonuclease H"/>
    <property type="match status" value="1"/>
</dbReference>
<dbReference type="Gene3D" id="1.10.10.10">
    <property type="entry name" value="Winged helix-like DNA-binding domain superfamily/Winged helix DNA-binding domain"/>
    <property type="match status" value="1"/>
</dbReference>
<dbReference type="EMBL" id="JAYMGW010000007">
    <property type="protein sequence ID" value="MEC4265709.1"/>
    <property type="molecule type" value="Genomic_DNA"/>
</dbReference>
<dbReference type="Pfam" id="PF00196">
    <property type="entry name" value="GerE"/>
    <property type="match status" value="1"/>
</dbReference>
<dbReference type="PANTHER" id="PTHR35004:SF8">
    <property type="entry name" value="TRANSPOSASE RV3428C-RELATED"/>
    <property type="match status" value="1"/>
</dbReference>